<dbReference type="InterPro" id="IPR052336">
    <property type="entry name" value="MlaD_Phospholipid_Transporter"/>
</dbReference>
<dbReference type="RefSeq" id="WP_012796422.1">
    <property type="nucleotide sequence ID" value="NZ_CALJZO010000106.1"/>
</dbReference>
<accession>A0A837DC80</accession>
<dbReference type="GO" id="GO:0005576">
    <property type="term" value="C:extracellular region"/>
    <property type="evidence" value="ECO:0007669"/>
    <property type="project" value="TreeGrafter"/>
</dbReference>
<feature type="region of interest" description="Disordered" evidence="1">
    <location>
        <begin position="317"/>
        <end position="384"/>
    </location>
</feature>
<dbReference type="EMBL" id="JRZE01000002">
    <property type="protein sequence ID" value="KHF45509.1"/>
    <property type="molecule type" value="Genomic_DNA"/>
</dbReference>
<dbReference type="PANTHER" id="PTHR33371">
    <property type="entry name" value="INTERMEMBRANE PHOSPHOLIPID TRANSPORT SYSTEM BINDING PROTEIN MLAD-RELATED"/>
    <property type="match status" value="1"/>
</dbReference>
<comment type="caution">
    <text evidence="4">The sequence shown here is derived from an EMBL/GenBank/DDBJ whole genome shotgun (WGS) entry which is preliminary data.</text>
</comment>
<organism evidence="4 5">
    <name type="scientific">Saccharomonospora viridis</name>
    <dbReference type="NCBI Taxonomy" id="1852"/>
    <lineage>
        <taxon>Bacteria</taxon>
        <taxon>Bacillati</taxon>
        <taxon>Actinomycetota</taxon>
        <taxon>Actinomycetes</taxon>
        <taxon>Pseudonocardiales</taxon>
        <taxon>Pseudonocardiaceae</taxon>
        <taxon>Saccharomonospora</taxon>
    </lineage>
</organism>
<dbReference type="InterPro" id="IPR003399">
    <property type="entry name" value="Mce/MlaD"/>
</dbReference>
<dbReference type="InterPro" id="IPR024516">
    <property type="entry name" value="Mce_C"/>
</dbReference>
<name>A0A837DC80_9PSEU</name>
<dbReference type="PANTHER" id="PTHR33371:SF19">
    <property type="entry name" value="MCE-FAMILY PROTEIN MCE4A"/>
    <property type="match status" value="1"/>
</dbReference>
<dbReference type="Pfam" id="PF02470">
    <property type="entry name" value="MlaD"/>
    <property type="match status" value="1"/>
</dbReference>
<reference evidence="4 5" key="1">
    <citation type="submission" date="2014-10" db="EMBL/GenBank/DDBJ databases">
        <title>Genome sequence of Micropolyspora internatus JCM3315.</title>
        <authorList>
            <person name="Shin S.-K."/>
            <person name="Yi H."/>
        </authorList>
    </citation>
    <scope>NUCLEOTIDE SEQUENCE [LARGE SCALE GENOMIC DNA]</scope>
    <source>
        <strain evidence="4 5">JCM 3315</strain>
    </source>
</reference>
<dbReference type="GO" id="GO:0051701">
    <property type="term" value="P:biological process involved in interaction with host"/>
    <property type="evidence" value="ECO:0007669"/>
    <property type="project" value="TreeGrafter"/>
</dbReference>
<protein>
    <submittedName>
        <fullName evidence="4">ABC transporter substrate-binding protein</fullName>
    </submittedName>
</protein>
<evidence type="ECO:0000259" key="2">
    <source>
        <dbReference type="Pfam" id="PF02470"/>
    </source>
</evidence>
<dbReference type="Proteomes" id="UP000030848">
    <property type="component" value="Unassembled WGS sequence"/>
</dbReference>
<gene>
    <name evidence="4" type="ORF">MINT15_07260</name>
</gene>
<dbReference type="OrthoDB" id="3460188at2"/>
<feature type="domain" description="Mammalian cell entry C-terminal" evidence="3">
    <location>
        <begin position="123"/>
        <end position="345"/>
    </location>
</feature>
<dbReference type="NCBIfam" id="TIGR00996">
    <property type="entry name" value="Mtu_fam_mce"/>
    <property type="match status" value="1"/>
</dbReference>
<evidence type="ECO:0000259" key="3">
    <source>
        <dbReference type="Pfam" id="PF11887"/>
    </source>
</evidence>
<evidence type="ECO:0000313" key="4">
    <source>
        <dbReference type="EMBL" id="KHF45509.1"/>
    </source>
</evidence>
<dbReference type="AlphaFoldDB" id="A0A837DC80"/>
<proteinExistence type="predicted"/>
<sequence>MRNTRLRKLGVRLAGVAFCLVLVLLVDLSVRVYNKEFTESVSVTLRTDHVGNQLRQNSDVKARGVLVGEVRAIRAVPGGAEIDLALEPDAVSRLPKDVTALLVPKTLFGERYVQLSIPDDSTAAPLSDGDVITQDRSRNAIELERVFDELLPVLTSVQPQKLASTLSAVATALEGRGEQIGDTLVAAANYLEEFNPHLPRLHENIRDLGEVAQLYGDISPDILDALTDASVTLGTVQDRGTQLRGLYAHVTVTATDLTGFLRANADNLIRVSAESRAPLEAAARYSPGFACTLKALDELKPAMDAVLGEGTDVPALRMQGTVTTSPRGKYVPGRDDPRPHADTGPRCYPSGITPRDDTPPPPARDTASPTVPGTGTDLGLPNSPQERQLLSTLLAGDLEVTAEEVPDWSSVLVGPIYRGAEVTLR</sequence>
<dbReference type="Pfam" id="PF11887">
    <property type="entry name" value="Mce4_CUP1"/>
    <property type="match status" value="1"/>
</dbReference>
<dbReference type="InterPro" id="IPR005693">
    <property type="entry name" value="Mce"/>
</dbReference>
<feature type="compositionally biased region" description="Basic and acidic residues" evidence="1">
    <location>
        <begin position="332"/>
        <end position="343"/>
    </location>
</feature>
<dbReference type="OMA" id="NEMHRGA"/>
<feature type="domain" description="Mce/MlaD" evidence="2">
    <location>
        <begin position="41"/>
        <end position="116"/>
    </location>
</feature>
<evidence type="ECO:0000313" key="5">
    <source>
        <dbReference type="Proteomes" id="UP000030848"/>
    </source>
</evidence>
<evidence type="ECO:0000256" key="1">
    <source>
        <dbReference type="SAM" id="MobiDB-lite"/>
    </source>
</evidence>